<reference evidence="1 2" key="1">
    <citation type="submission" date="2019-03" db="EMBL/GenBank/DDBJ databases">
        <title>Seongchinamella monodicae gen. nov., sp. nov., a novel member of the Gammaproteobacteria isolated from a tidal mudflat of beach.</title>
        <authorList>
            <person name="Yang H.G."/>
            <person name="Kang J.W."/>
            <person name="Lee S.D."/>
        </authorList>
    </citation>
    <scope>NUCLEOTIDE SEQUENCE [LARGE SCALE GENOMIC DNA]</scope>
    <source>
        <strain evidence="1 2">GH4-78</strain>
    </source>
</reference>
<evidence type="ECO:0000313" key="1">
    <source>
        <dbReference type="EMBL" id="TDG13970.1"/>
    </source>
</evidence>
<accession>A0A4R5LSV8</accession>
<keyword evidence="2" id="KW-1185">Reference proteome</keyword>
<evidence type="ECO:0000313" key="2">
    <source>
        <dbReference type="Proteomes" id="UP000295554"/>
    </source>
</evidence>
<name>A0A4R5LSV8_9GAMM</name>
<dbReference type="EMBL" id="SMSE01000002">
    <property type="protein sequence ID" value="TDG13970.1"/>
    <property type="molecule type" value="Genomic_DNA"/>
</dbReference>
<organism evidence="1 2">
    <name type="scientific">Seongchinamella unica</name>
    <dbReference type="NCBI Taxonomy" id="2547392"/>
    <lineage>
        <taxon>Bacteria</taxon>
        <taxon>Pseudomonadati</taxon>
        <taxon>Pseudomonadota</taxon>
        <taxon>Gammaproteobacteria</taxon>
        <taxon>Cellvibrionales</taxon>
        <taxon>Halieaceae</taxon>
        <taxon>Seongchinamella</taxon>
    </lineage>
</organism>
<sequence>MTEKESGKQPAPARDARGRFVRGNEIAKTGGRPLGSKHKLSESFLKDVAVSWQEQGGDVLQKVAQDDPSTYLRVIASLVPKELVTRLEAGDSAQGLVINLLGVEHPIDAEWKDITPENDRYEDS</sequence>
<dbReference type="AlphaFoldDB" id="A0A4R5LSV8"/>
<protein>
    <submittedName>
        <fullName evidence="1">Uncharacterized protein</fullName>
    </submittedName>
</protein>
<dbReference type="RefSeq" id="WP_133212471.1">
    <property type="nucleotide sequence ID" value="NZ_SMSE01000002.1"/>
</dbReference>
<dbReference type="Proteomes" id="UP000295554">
    <property type="component" value="Unassembled WGS sequence"/>
</dbReference>
<dbReference type="OrthoDB" id="8254959at2"/>
<comment type="caution">
    <text evidence="1">The sequence shown here is derived from an EMBL/GenBank/DDBJ whole genome shotgun (WGS) entry which is preliminary data.</text>
</comment>
<proteinExistence type="predicted"/>
<gene>
    <name evidence="1" type="ORF">E2F43_10780</name>
</gene>